<reference evidence="1" key="1">
    <citation type="journal article" date="2015" name="Nature">
        <title>Complex archaea that bridge the gap between prokaryotes and eukaryotes.</title>
        <authorList>
            <person name="Spang A."/>
            <person name="Saw J.H."/>
            <person name="Jorgensen S.L."/>
            <person name="Zaremba-Niedzwiedzka K."/>
            <person name="Martijn J."/>
            <person name="Lind A.E."/>
            <person name="van Eijk R."/>
            <person name="Schleper C."/>
            <person name="Guy L."/>
            <person name="Ettema T.J."/>
        </authorList>
    </citation>
    <scope>NUCLEOTIDE SEQUENCE</scope>
</reference>
<sequence length="171" mass="17211">MTFNPVQQTSIHGRRLGLGSTGAILQGSSDGTKYAALIRSTADMLQNSTALLASQWGLNAQSVVPSSVGSTLTNYGLESLSSASATLVTGHQLGTPVVGVIKTIHLDCSGSEIIFGGTSTAMVFRPAIAGAGSSLSIVQLPLAGTVITLMGFASSEWTLISVGSSAAVVIG</sequence>
<dbReference type="AlphaFoldDB" id="A0A0F9TN12"/>
<proteinExistence type="predicted"/>
<dbReference type="EMBL" id="LAZR01000227">
    <property type="protein sequence ID" value="KKN80669.1"/>
    <property type="molecule type" value="Genomic_DNA"/>
</dbReference>
<name>A0A0F9TN12_9ZZZZ</name>
<organism evidence="1">
    <name type="scientific">marine sediment metagenome</name>
    <dbReference type="NCBI Taxonomy" id="412755"/>
    <lineage>
        <taxon>unclassified sequences</taxon>
        <taxon>metagenomes</taxon>
        <taxon>ecological metagenomes</taxon>
    </lineage>
</organism>
<comment type="caution">
    <text evidence="1">The sequence shown here is derived from an EMBL/GenBank/DDBJ whole genome shotgun (WGS) entry which is preliminary data.</text>
</comment>
<protein>
    <submittedName>
        <fullName evidence="1">Uncharacterized protein</fullName>
    </submittedName>
</protein>
<gene>
    <name evidence="1" type="ORF">LCGC14_0327610</name>
</gene>
<accession>A0A0F9TN12</accession>
<evidence type="ECO:0000313" key="1">
    <source>
        <dbReference type="EMBL" id="KKN80669.1"/>
    </source>
</evidence>